<sequence>MHMKNTETIVWQDWDLSQIINGEEIMSPSPKKPHQKTSRKLQRILEDHVDDHDLGEIWNAPMDVIFEEDYNRLQPDLIFISKENEDISQDWIRGVPDMVVEIVSKSTMKMDTVIKKEIYERYGVQEYWLLKPEKRILEIYTLVDGRYELQALFGENDVVSSPLFHDLAFKLHIIF</sequence>
<dbReference type="AlphaFoldDB" id="A0A1T5C0S8"/>
<dbReference type="Gene3D" id="3.90.1570.10">
    <property type="entry name" value="tt1808, chain A"/>
    <property type="match status" value="1"/>
</dbReference>
<proteinExistence type="predicted"/>
<dbReference type="GO" id="GO:0004519">
    <property type="term" value="F:endonuclease activity"/>
    <property type="evidence" value="ECO:0007669"/>
    <property type="project" value="UniProtKB-KW"/>
</dbReference>
<organism evidence="2 3">
    <name type="scientific">Dyadobacter psychrophilus</name>
    <dbReference type="NCBI Taxonomy" id="651661"/>
    <lineage>
        <taxon>Bacteria</taxon>
        <taxon>Pseudomonadati</taxon>
        <taxon>Bacteroidota</taxon>
        <taxon>Cytophagia</taxon>
        <taxon>Cytophagales</taxon>
        <taxon>Spirosomataceae</taxon>
        <taxon>Dyadobacter</taxon>
    </lineage>
</organism>
<keyword evidence="2" id="KW-0540">Nuclease</keyword>
<keyword evidence="2" id="KW-0378">Hydrolase</keyword>
<dbReference type="Proteomes" id="UP000190897">
    <property type="component" value="Unassembled WGS sequence"/>
</dbReference>
<protein>
    <submittedName>
        <fullName evidence="2">Endonuclease, Uma2 family (Restriction endonuclease fold)</fullName>
    </submittedName>
</protein>
<dbReference type="InterPro" id="IPR011335">
    <property type="entry name" value="Restrct_endonuc-II-like"/>
</dbReference>
<evidence type="ECO:0000259" key="1">
    <source>
        <dbReference type="Pfam" id="PF05685"/>
    </source>
</evidence>
<evidence type="ECO:0000313" key="2">
    <source>
        <dbReference type="EMBL" id="SKB53228.1"/>
    </source>
</evidence>
<dbReference type="PANTHER" id="PTHR34107:SF4">
    <property type="entry name" value="SLL1222 PROTEIN"/>
    <property type="match status" value="1"/>
</dbReference>
<dbReference type="EMBL" id="FUZA01000001">
    <property type="protein sequence ID" value="SKB53228.1"/>
    <property type="molecule type" value="Genomic_DNA"/>
</dbReference>
<dbReference type="STRING" id="651661.SAMN05660293_00814"/>
<dbReference type="InterPro" id="IPR008538">
    <property type="entry name" value="Uma2"/>
</dbReference>
<reference evidence="3" key="1">
    <citation type="submission" date="2017-02" db="EMBL/GenBank/DDBJ databases">
        <authorList>
            <person name="Varghese N."/>
            <person name="Submissions S."/>
        </authorList>
    </citation>
    <scope>NUCLEOTIDE SEQUENCE [LARGE SCALE GENOMIC DNA]</scope>
    <source>
        <strain evidence="3">DSM 22270</strain>
    </source>
</reference>
<feature type="domain" description="Putative restriction endonuclease" evidence="1">
    <location>
        <begin position="18"/>
        <end position="168"/>
    </location>
</feature>
<evidence type="ECO:0000313" key="3">
    <source>
        <dbReference type="Proteomes" id="UP000190897"/>
    </source>
</evidence>
<gene>
    <name evidence="2" type="ORF">SAMN05660293_00814</name>
</gene>
<keyword evidence="3" id="KW-1185">Reference proteome</keyword>
<dbReference type="SUPFAM" id="SSF52980">
    <property type="entry name" value="Restriction endonuclease-like"/>
    <property type="match status" value="1"/>
</dbReference>
<dbReference type="CDD" id="cd06260">
    <property type="entry name" value="DUF820-like"/>
    <property type="match status" value="1"/>
</dbReference>
<dbReference type="Pfam" id="PF05685">
    <property type="entry name" value="Uma2"/>
    <property type="match status" value="1"/>
</dbReference>
<accession>A0A1T5C0S8</accession>
<dbReference type="InterPro" id="IPR012296">
    <property type="entry name" value="Nuclease_put_TT1808"/>
</dbReference>
<dbReference type="PANTHER" id="PTHR34107">
    <property type="entry name" value="SLL0198 PROTEIN-RELATED"/>
    <property type="match status" value="1"/>
</dbReference>
<keyword evidence="2" id="KW-0255">Endonuclease</keyword>
<name>A0A1T5C0S8_9BACT</name>